<evidence type="ECO:0000313" key="3">
    <source>
        <dbReference type="EMBL" id="TEB31121.1"/>
    </source>
</evidence>
<evidence type="ECO:0000313" key="4">
    <source>
        <dbReference type="Proteomes" id="UP000298030"/>
    </source>
</evidence>
<dbReference type="STRING" id="71717.A0A4Y7TAU4"/>
<feature type="zinc finger region" description="C3H1-type" evidence="1">
    <location>
        <begin position="214"/>
        <end position="243"/>
    </location>
</feature>
<name>A0A4Y7TAU4_COPMI</name>
<keyword evidence="1" id="KW-0863">Zinc-finger</keyword>
<dbReference type="EMBL" id="QPFP01000020">
    <property type="protein sequence ID" value="TEB31121.1"/>
    <property type="molecule type" value="Genomic_DNA"/>
</dbReference>
<keyword evidence="1" id="KW-0479">Metal-binding</keyword>
<dbReference type="GO" id="GO:0008270">
    <property type="term" value="F:zinc ion binding"/>
    <property type="evidence" value="ECO:0007669"/>
    <property type="project" value="UniProtKB-KW"/>
</dbReference>
<feature type="domain" description="C3H1-type" evidence="2">
    <location>
        <begin position="214"/>
        <end position="243"/>
    </location>
</feature>
<evidence type="ECO:0000256" key="1">
    <source>
        <dbReference type="PROSITE-ProRule" id="PRU00723"/>
    </source>
</evidence>
<accession>A0A4Y7TAU4</accession>
<reference evidence="3 4" key="1">
    <citation type="journal article" date="2019" name="Nat. Ecol. Evol.">
        <title>Megaphylogeny resolves global patterns of mushroom evolution.</title>
        <authorList>
            <person name="Varga T."/>
            <person name="Krizsan K."/>
            <person name="Foldi C."/>
            <person name="Dima B."/>
            <person name="Sanchez-Garcia M."/>
            <person name="Sanchez-Ramirez S."/>
            <person name="Szollosi G.J."/>
            <person name="Szarkandi J.G."/>
            <person name="Papp V."/>
            <person name="Albert L."/>
            <person name="Andreopoulos W."/>
            <person name="Angelini C."/>
            <person name="Antonin V."/>
            <person name="Barry K.W."/>
            <person name="Bougher N.L."/>
            <person name="Buchanan P."/>
            <person name="Buyck B."/>
            <person name="Bense V."/>
            <person name="Catcheside P."/>
            <person name="Chovatia M."/>
            <person name="Cooper J."/>
            <person name="Damon W."/>
            <person name="Desjardin D."/>
            <person name="Finy P."/>
            <person name="Geml J."/>
            <person name="Haridas S."/>
            <person name="Hughes K."/>
            <person name="Justo A."/>
            <person name="Karasinski D."/>
            <person name="Kautmanova I."/>
            <person name="Kiss B."/>
            <person name="Kocsube S."/>
            <person name="Kotiranta H."/>
            <person name="LaButti K.M."/>
            <person name="Lechner B.E."/>
            <person name="Liimatainen K."/>
            <person name="Lipzen A."/>
            <person name="Lukacs Z."/>
            <person name="Mihaltcheva S."/>
            <person name="Morgado L.N."/>
            <person name="Niskanen T."/>
            <person name="Noordeloos M.E."/>
            <person name="Ohm R.A."/>
            <person name="Ortiz-Santana B."/>
            <person name="Ovrebo C."/>
            <person name="Racz N."/>
            <person name="Riley R."/>
            <person name="Savchenko A."/>
            <person name="Shiryaev A."/>
            <person name="Soop K."/>
            <person name="Spirin V."/>
            <person name="Szebenyi C."/>
            <person name="Tomsovsky M."/>
            <person name="Tulloss R.E."/>
            <person name="Uehling J."/>
            <person name="Grigoriev I.V."/>
            <person name="Vagvolgyi C."/>
            <person name="Papp T."/>
            <person name="Martin F.M."/>
            <person name="Miettinen O."/>
            <person name="Hibbett D.S."/>
            <person name="Nagy L.G."/>
        </authorList>
    </citation>
    <scope>NUCLEOTIDE SEQUENCE [LARGE SCALE GENOMIC DNA]</scope>
    <source>
        <strain evidence="3 4">FP101781</strain>
    </source>
</reference>
<dbReference type="AlphaFoldDB" id="A0A4Y7TAU4"/>
<keyword evidence="1" id="KW-0862">Zinc</keyword>
<feature type="non-terminal residue" evidence="3">
    <location>
        <position position="1"/>
    </location>
</feature>
<dbReference type="OrthoDB" id="2355984at2759"/>
<dbReference type="PROSITE" id="PS50103">
    <property type="entry name" value="ZF_C3H1"/>
    <property type="match status" value="1"/>
</dbReference>
<organism evidence="3 4">
    <name type="scientific">Coprinellus micaceus</name>
    <name type="common">Glistening ink-cap mushroom</name>
    <name type="synonym">Coprinus micaceus</name>
    <dbReference type="NCBI Taxonomy" id="71717"/>
    <lineage>
        <taxon>Eukaryota</taxon>
        <taxon>Fungi</taxon>
        <taxon>Dikarya</taxon>
        <taxon>Basidiomycota</taxon>
        <taxon>Agaricomycotina</taxon>
        <taxon>Agaricomycetes</taxon>
        <taxon>Agaricomycetidae</taxon>
        <taxon>Agaricales</taxon>
        <taxon>Agaricineae</taxon>
        <taxon>Psathyrellaceae</taxon>
        <taxon>Coprinellus</taxon>
    </lineage>
</organism>
<protein>
    <recommendedName>
        <fullName evidence="2">C3H1-type domain-containing protein</fullName>
    </recommendedName>
</protein>
<proteinExistence type="predicted"/>
<keyword evidence="4" id="KW-1185">Reference proteome</keyword>
<comment type="caution">
    <text evidence="3">The sequence shown here is derived from an EMBL/GenBank/DDBJ whole genome shotgun (WGS) entry which is preliminary data.</text>
</comment>
<evidence type="ECO:0000259" key="2">
    <source>
        <dbReference type="PROSITE" id="PS50103"/>
    </source>
</evidence>
<dbReference type="Proteomes" id="UP000298030">
    <property type="component" value="Unassembled WGS sequence"/>
</dbReference>
<gene>
    <name evidence="3" type="ORF">FA13DRAFT_1629697</name>
</gene>
<sequence>RKKLRESDMPWYGKETTFEGKRLPESCVKSSEMLRTYGRDLNQVKRWISTAISAPPGFPSSEWDNLVRGRAANLDVIFSSLYQVLPVTEKRGKIGEKEISLGYTEPAKKVETYGDWVIAWHALVKAMDFLFPHRHEELLQYGDFIQGEFSSRRPEAHGRVLCFDQAVRQTVGGGTSTLLTNYKDFAKHRTAILHSEGLFVDIEESRAKGKRPQQTGPDSCNRFNSELGCPNGASSCRYKHVCRRCGSGRHGITSCEIKR</sequence>
<dbReference type="InterPro" id="IPR000571">
    <property type="entry name" value="Znf_CCCH"/>
</dbReference>